<dbReference type="Pfam" id="PF00078">
    <property type="entry name" value="RVT_1"/>
    <property type="match status" value="1"/>
</dbReference>
<dbReference type="WBParaSite" id="SSLN_0000617801-mRNA-1">
    <property type="protein sequence ID" value="SSLN_0000617801-mRNA-1"/>
    <property type="gene ID" value="SSLN_0000617801"/>
</dbReference>
<evidence type="ECO:0000313" key="4">
    <source>
        <dbReference type="Proteomes" id="UP000275846"/>
    </source>
</evidence>
<keyword evidence="1" id="KW-1133">Transmembrane helix</keyword>
<dbReference type="AlphaFoldDB" id="A0A183SP37"/>
<dbReference type="PANTHER" id="PTHR47027">
    <property type="entry name" value="REVERSE TRANSCRIPTASE DOMAIN-CONTAINING PROTEIN"/>
    <property type="match status" value="1"/>
</dbReference>
<feature type="transmembrane region" description="Helical" evidence="1">
    <location>
        <begin position="6"/>
        <end position="23"/>
    </location>
</feature>
<keyword evidence="4" id="KW-1185">Reference proteome</keyword>
<feature type="transmembrane region" description="Helical" evidence="1">
    <location>
        <begin position="79"/>
        <end position="96"/>
    </location>
</feature>
<organism evidence="5">
    <name type="scientific">Schistocephalus solidus</name>
    <name type="common">Tapeworm</name>
    <dbReference type="NCBI Taxonomy" id="70667"/>
    <lineage>
        <taxon>Eukaryota</taxon>
        <taxon>Metazoa</taxon>
        <taxon>Spiralia</taxon>
        <taxon>Lophotrochozoa</taxon>
        <taxon>Platyhelminthes</taxon>
        <taxon>Cestoda</taxon>
        <taxon>Eucestoda</taxon>
        <taxon>Diphyllobothriidea</taxon>
        <taxon>Diphyllobothriidae</taxon>
        <taxon>Schistocephalus</taxon>
    </lineage>
</organism>
<evidence type="ECO:0000313" key="5">
    <source>
        <dbReference type="WBParaSite" id="SSLN_0000617801-mRNA-1"/>
    </source>
</evidence>
<dbReference type="PROSITE" id="PS50878">
    <property type="entry name" value="RT_POL"/>
    <property type="match status" value="1"/>
</dbReference>
<proteinExistence type="predicted"/>
<dbReference type="EMBL" id="UYSU01033491">
    <property type="protein sequence ID" value="VDL92370.1"/>
    <property type="molecule type" value="Genomic_DNA"/>
</dbReference>
<sequence>MLHKDLVIGICFSGVGIYLIVELQKISGLTEAAKWAPALFLALGIFIGVVAIFGCAGAVTGNKLPDAFAVTNGVNQGYVLAPTLFCLMFSAMLMDASRDEQPGIRIAYGTDGNLLNNRRMQASTRVSTTTVQDLLFADDCTLNTVTQEGMQNSMDLFATGYANFGFTLSTAKIIFMNQPPPSAECNAPLINVNDAQLPNVETFVYIGSTLTRNTRIDDEVAQWISKASQAFGRLQASVWNRHGIHLKPN</sequence>
<feature type="transmembrane region" description="Helical" evidence="1">
    <location>
        <begin position="35"/>
        <end position="59"/>
    </location>
</feature>
<evidence type="ECO:0000313" key="3">
    <source>
        <dbReference type="EMBL" id="VDL92370.1"/>
    </source>
</evidence>
<accession>A0A183SP37</accession>
<keyword evidence="1" id="KW-0812">Transmembrane</keyword>
<keyword evidence="1" id="KW-0472">Membrane</keyword>
<dbReference type="OrthoDB" id="6252874at2759"/>
<evidence type="ECO:0000256" key="1">
    <source>
        <dbReference type="SAM" id="Phobius"/>
    </source>
</evidence>
<dbReference type="InterPro" id="IPR000477">
    <property type="entry name" value="RT_dom"/>
</dbReference>
<evidence type="ECO:0000259" key="2">
    <source>
        <dbReference type="PROSITE" id="PS50878"/>
    </source>
</evidence>
<gene>
    <name evidence="3" type="ORF">SSLN_LOCUS5985</name>
</gene>
<protein>
    <submittedName>
        <fullName evidence="5">Reverse transcriptase domain-containing protein</fullName>
    </submittedName>
</protein>
<feature type="domain" description="Reverse transcriptase" evidence="2">
    <location>
        <begin position="1"/>
        <end position="210"/>
    </location>
</feature>
<dbReference type="PANTHER" id="PTHR47027:SF26">
    <property type="entry name" value="REVERSE TRANSCRIPTASE DOMAIN-CONTAINING PROTEIN"/>
    <property type="match status" value="1"/>
</dbReference>
<reference evidence="5" key="1">
    <citation type="submission" date="2016-06" db="UniProtKB">
        <authorList>
            <consortium name="WormBaseParasite"/>
        </authorList>
    </citation>
    <scope>IDENTIFICATION</scope>
</reference>
<dbReference type="Proteomes" id="UP000275846">
    <property type="component" value="Unassembled WGS sequence"/>
</dbReference>
<reference evidence="3 4" key="2">
    <citation type="submission" date="2018-11" db="EMBL/GenBank/DDBJ databases">
        <authorList>
            <consortium name="Pathogen Informatics"/>
        </authorList>
    </citation>
    <scope>NUCLEOTIDE SEQUENCE [LARGE SCALE GENOMIC DNA]</scope>
    <source>
        <strain evidence="3 4">NST_G2</strain>
    </source>
</reference>
<name>A0A183SP37_SCHSO</name>